<dbReference type="SUPFAM" id="SSF53383">
    <property type="entry name" value="PLP-dependent transferases"/>
    <property type="match status" value="1"/>
</dbReference>
<dbReference type="OrthoDB" id="5978656at2759"/>
<evidence type="ECO:0000313" key="4">
    <source>
        <dbReference type="Proteomes" id="UP000198406"/>
    </source>
</evidence>
<dbReference type="Gene3D" id="3.40.640.10">
    <property type="entry name" value="Type I PLP-dependent aspartate aminotransferase-like (Major domain)"/>
    <property type="match status" value="1"/>
</dbReference>
<dbReference type="AlphaFoldDB" id="A0A1Z5JUP7"/>
<evidence type="ECO:0000259" key="2">
    <source>
        <dbReference type="Pfam" id="PF00266"/>
    </source>
</evidence>
<dbReference type="InterPro" id="IPR000192">
    <property type="entry name" value="Aminotrans_V_dom"/>
</dbReference>
<dbReference type="Proteomes" id="UP000198406">
    <property type="component" value="Unassembled WGS sequence"/>
</dbReference>
<keyword evidence="1" id="KW-0663">Pyridoxal phosphate</keyword>
<dbReference type="EMBL" id="BDSP01000122">
    <property type="protein sequence ID" value="GAX17750.1"/>
    <property type="molecule type" value="Genomic_DNA"/>
</dbReference>
<keyword evidence="4" id="KW-1185">Reference proteome</keyword>
<dbReference type="Pfam" id="PF00266">
    <property type="entry name" value="Aminotran_5"/>
    <property type="match status" value="1"/>
</dbReference>
<name>A0A1Z5JUP7_FISSO</name>
<feature type="domain" description="Aminotransferase class V" evidence="2">
    <location>
        <begin position="103"/>
        <end position="353"/>
    </location>
</feature>
<dbReference type="PANTHER" id="PTHR43092">
    <property type="entry name" value="L-CYSTEINE DESULFHYDRASE"/>
    <property type="match status" value="1"/>
</dbReference>
<evidence type="ECO:0000313" key="3">
    <source>
        <dbReference type="EMBL" id="GAX17750.1"/>
    </source>
</evidence>
<dbReference type="InterPro" id="IPR015421">
    <property type="entry name" value="PyrdxlP-dep_Trfase_major"/>
</dbReference>
<reference evidence="3 4" key="1">
    <citation type="journal article" date="2015" name="Plant Cell">
        <title>Oil accumulation by the oleaginous diatom Fistulifera solaris as revealed by the genome and transcriptome.</title>
        <authorList>
            <person name="Tanaka T."/>
            <person name="Maeda Y."/>
            <person name="Veluchamy A."/>
            <person name="Tanaka M."/>
            <person name="Abida H."/>
            <person name="Marechal E."/>
            <person name="Bowler C."/>
            <person name="Muto M."/>
            <person name="Sunaga Y."/>
            <person name="Tanaka M."/>
            <person name="Yoshino T."/>
            <person name="Taniguchi T."/>
            <person name="Fukuda Y."/>
            <person name="Nemoto M."/>
            <person name="Matsumoto M."/>
            <person name="Wong P.S."/>
            <person name="Aburatani S."/>
            <person name="Fujibuchi W."/>
        </authorList>
    </citation>
    <scope>NUCLEOTIDE SEQUENCE [LARGE SCALE GENOMIC DNA]</scope>
    <source>
        <strain evidence="3 4">JPCC DA0580</strain>
    </source>
</reference>
<proteinExistence type="predicted"/>
<dbReference type="InParanoid" id="A0A1Z5JUP7"/>
<comment type="caution">
    <text evidence="3">The sequence shown here is derived from an EMBL/GenBank/DDBJ whole genome shotgun (WGS) entry which is preliminary data.</text>
</comment>
<dbReference type="PANTHER" id="PTHR43092:SF2">
    <property type="entry name" value="HERCYNYLCYSTEINE SULFOXIDE LYASE"/>
    <property type="match status" value="1"/>
</dbReference>
<dbReference type="InterPro" id="IPR015424">
    <property type="entry name" value="PyrdxlP-dep_Trfase"/>
</dbReference>
<accession>A0A1Z5JUP7</accession>
<gene>
    <name evidence="3" type="ORF">FisN_24Hh184</name>
</gene>
<organism evidence="3 4">
    <name type="scientific">Fistulifera solaris</name>
    <name type="common">Oleaginous diatom</name>
    <dbReference type="NCBI Taxonomy" id="1519565"/>
    <lineage>
        <taxon>Eukaryota</taxon>
        <taxon>Sar</taxon>
        <taxon>Stramenopiles</taxon>
        <taxon>Ochrophyta</taxon>
        <taxon>Bacillariophyta</taxon>
        <taxon>Bacillariophyceae</taxon>
        <taxon>Bacillariophycidae</taxon>
        <taxon>Naviculales</taxon>
        <taxon>Naviculaceae</taxon>
        <taxon>Fistulifera</taxon>
    </lineage>
</organism>
<evidence type="ECO:0000256" key="1">
    <source>
        <dbReference type="ARBA" id="ARBA00022898"/>
    </source>
</evidence>
<protein>
    <recommendedName>
        <fullName evidence="2">Aminotransferase class V domain-containing protein</fullName>
    </recommendedName>
</protein>
<sequence>MSTKGYQSIGSFHSENLADLIKASDDTYIAPALPFSDDVREVVSSPYSLDLQQWTFLNHGAFGAALTVGTRRAEQWRHYLERQPLRFFDRTLLPHLAYSTRRLSQFVNLSRREEMALIPNVTAGMNSIISSYFREYGKSGHVILWDTSYGSVKKMAHHYGSGAVTKIPFQRLYLNALAESSDPEQVFLRALHDCLNYFTASPEPLVILDHVSSNTALTFPIEKLASAIRRWNPHAIIVVDGAHGLLAQPLDLDGLYNSGVDFYLSNAHKWLSAPRGVAFMAVNHYELLWKDILHPAVYSHGGDADDLLSRFVWDGTRDYAAALSLPVVLDFWEQQDPFKVRDQIRQKLREGIRILANYWHPDFADDTDKWPGNITLTNVNSTVLSSPMILVKLPFQSDHMYDSSDAKAVQDYLYSKYIEAPIKCINGELYVRVSYHIYNISEDFVMLAKAIQSFPAVR</sequence>